<feature type="compositionally biased region" description="Gly residues" evidence="1">
    <location>
        <begin position="421"/>
        <end position="454"/>
    </location>
</feature>
<organism evidence="2 3">
    <name type="scientific">Actinomyces oris</name>
    <dbReference type="NCBI Taxonomy" id="544580"/>
    <lineage>
        <taxon>Bacteria</taxon>
        <taxon>Bacillati</taxon>
        <taxon>Actinomycetota</taxon>
        <taxon>Actinomycetes</taxon>
        <taxon>Actinomycetales</taxon>
        <taxon>Actinomycetaceae</taxon>
        <taxon>Actinomyces</taxon>
    </lineage>
</organism>
<comment type="caution">
    <text evidence="2">The sequence shown here is derived from an EMBL/GenBank/DDBJ whole genome shotgun (WGS) entry which is preliminary data.</text>
</comment>
<evidence type="ECO:0000313" key="2">
    <source>
        <dbReference type="EMBL" id="MEA1305652.1"/>
    </source>
</evidence>
<evidence type="ECO:0008006" key="4">
    <source>
        <dbReference type="Google" id="ProtNLM"/>
    </source>
</evidence>
<dbReference type="AlphaFoldDB" id="A0AAW9KLS6"/>
<dbReference type="Proteomes" id="UP001289581">
    <property type="component" value="Unassembled WGS sequence"/>
</dbReference>
<feature type="compositionally biased region" description="Low complexity" evidence="1">
    <location>
        <begin position="351"/>
        <end position="362"/>
    </location>
</feature>
<name>A0AAW9KLS6_9ACTO</name>
<reference evidence="2 3" key="1">
    <citation type="submission" date="2023-06" db="EMBL/GenBank/DDBJ databases">
        <title>Actinomyces orist ORNL 0101 HMT-893 genome.</title>
        <authorList>
            <person name="Johnston C.D."/>
            <person name="Chen T."/>
            <person name="Dewhirst F.E."/>
        </authorList>
    </citation>
    <scope>NUCLEOTIDE SEQUENCE [LARGE SCALE GENOMIC DNA]</scope>
    <source>
        <strain evidence="2 3">ORNL 0101</strain>
    </source>
</reference>
<dbReference type="RefSeq" id="WP_143225836.1">
    <property type="nucleotide sequence ID" value="NZ_JAXBCZ010000002.1"/>
</dbReference>
<dbReference type="Gene3D" id="1.10.30.50">
    <property type="match status" value="1"/>
</dbReference>
<feature type="compositionally biased region" description="Basic and acidic residues" evidence="1">
    <location>
        <begin position="364"/>
        <end position="373"/>
    </location>
</feature>
<evidence type="ECO:0000256" key="1">
    <source>
        <dbReference type="SAM" id="MobiDB-lite"/>
    </source>
</evidence>
<sequence>MPWARLTDTAATHPIVLAVAEHPDADDRSVNEVFGFMLRLAAMSAQYLTDYVFWYSSAVQMAGSKSQADHLLELAAFAGYGVQDVEPGSGRRFFRLVADPDFIHIKTAEEVAWERDRKANNGDLSIIVPVRWRDGDACRYCGKVVNWADRKGGKGGTYDHRLPGQSGTWHSEVVACRSCNSIRGNASKGLPPSEGMAAADRIRPLLTPPDRPYYSPRTREWLNGHADVLALHDMRPPELAAEGTKPLRAGSDVRTSSQTVDGVGAGSQPPRPGPVSTSHLPGSQPDQAAHRRLPGRADSQSDRVGRVEPLTTGEERPAPAAEASRAPDTFPSRPASQAGTRPGRAPQLHWGGPSSSQLGSPSAHGDDEAHVETVDPAGGPQDAARAAPGARSTPSICPDLPDQVRSGQIETDPPGTESGYAGSGRDGQGRASGPGTGLGKGLPGTGPGRGGAPPGTGRRRPRRRRRARR</sequence>
<feature type="compositionally biased region" description="Basic residues" evidence="1">
    <location>
        <begin position="457"/>
        <end position="469"/>
    </location>
</feature>
<gene>
    <name evidence="2" type="ORF">QU665_11350</name>
</gene>
<evidence type="ECO:0000313" key="3">
    <source>
        <dbReference type="Proteomes" id="UP001289581"/>
    </source>
</evidence>
<protein>
    <recommendedName>
        <fullName evidence="4">HNH endonuclease</fullName>
    </recommendedName>
</protein>
<feature type="compositionally biased region" description="Low complexity" evidence="1">
    <location>
        <begin position="318"/>
        <end position="327"/>
    </location>
</feature>
<feature type="compositionally biased region" description="Polar residues" evidence="1">
    <location>
        <begin position="275"/>
        <end position="286"/>
    </location>
</feature>
<feature type="region of interest" description="Disordered" evidence="1">
    <location>
        <begin position="241"/>
        <end position="469"/>
    </location>
</feature>
<proteinExistence type="predicted"/>
<keyword evidence="3" id="KW-1185">Reference proteome</keyword>
<dbReference type="EMBL" id="JAXBCZ010000002">
    <property type="protein sequence ID" value="MEA1305652.1"/>
    <property type="molecule type" value="Genomic_DNA"/>
</dbReference>
<accession>A0AAW9KLS6</accession>
<feature type="region of interest" description="Disordered" evidence="1">
    <location>
        <begin position="184"/>
        <end position="211"/>
    </location>
</feature>